<comment type="catalytic activity">
    <reaction evidence="7 10 11">
        <text>4-methyl-5-(2-phosphooxyethyl)-thiazole + 4-amino-2-methyl-5-(diphosphooxymethyl)pyrimidine + H(+) = thiamine phosphate + diphosphate</text>
        <dbReference type="Rhea" id="RHEA:22328"/>
        <dbReference type="ChEBI" id="CHEBI:15378"/>
        <dbReference type="ChEBI" id="CHEBI:33019"/>
        <dbReference type="ChEBI" id="CHEBI:37575"/>
        <dbReference type="ChEBI" id="CHEBI:57841"/>
        <dbReference type="ChEBI" id="CHEBI:58296"/>
        <dbReference type="EC" id="2.5.1.3"/>
    </reaction>
</comment>
<feature type="binding site" evidence="10">
    <location>
        <position position="135"/>
    </location>
    <ligand>
        <name>4-amino-2-methyl-5-(diphosphooxymethyl)pyrimidine</name>
        <dbReference type="ChEBI" id="CHEBI:57841"/>
    </ligand>
</feature>
<evidence type="ECO:0000256" key="3">
    <source>
        <dbReference type="ARBA" id="ARBA00022679"/>
    </source>
</evidence>
<evidence type="ECO:0000256" key="4">
    <source>
        <dbReference type="ARBA" id="ARBA00022723"/>
    </source>
</evidence>
<dbReference type="EC" id="2.5.1.3" evidence="10"/>
<proteinExistence type="inferred from homology"/>
<evidence type="ECO:0000256" key="12">
    <source>
        <dbReference type="RuleBase" id="RU004253"/>
    </source>
</evidence>
<organism evidence="14 15">
    <name type="scientific">Slackia equolifaciens</name>
    <dbReference type="NCBI Taxonomy" id="498718"/>
    <lineage>
        <taxon>Bacteria</taxon>
        <taxon>Bacillati</taxon>
        <taxon>Actinomycetota</taxon>
        <taxon>Coriobacteriia</taxon>
        <taxon>Eggerthellales</taxon>
        <taxon>Eggerthellaceae</taxon>
        <taxon>Slackia</taxon>
    </lineage>
</organism>
<dbReference type="EMBL" id="DYWI01000034">
    <property type="protein sequence ID" value="HJF64914.1"/>
    <property type="molecule type" value="Genomic_DNA"/>
</dbReference>
<evidence type="ECO:0000256" key="1">
    <source>
        <dbReference type="ARBA" id="ARBA00003814"/>
    </source>
</evidence>
<dbReference type="PANTHER" id="PTHR20857:SF15">
    <property type="entry name" value="THIAMINE-PHOSPHATE SYNTHASE"/>
    <property type="match status" value="1"/>
</dbReference>
<dbReference type="InterPro" id="IPR022998">
    <property type="entry name" value="ThiamineP_synth_TenI"/>
</dbReference>
<comment type="similarity">
    <text evidence="10 11">Belongs to the thiamine-phosphate synthase family.</text>
</comment>
<keyword evidence="6 10" id="KW-0784">Thiamine biosynthesis</keyword>
<dbReference type="InterPro" id="IPR013785">
    <property type="entry name" value="Aldolase_TIM"/>
</dbReference>
<keyword evidence="5 10" id="KW-0460">Magnesium</keyword>
<dbReference type="Pfam" id="PF02581">
    <property type="entry name" value="TMP-TENI"/>
    <property type="match status" value="1"/>
</dbReference>
<keyword evidence="3 10" id="KW-0808">Transferase</keyword>
<evidence type="ECO:0000256" key="11">
    <source>
        <dbReference type="RuleBase" id="RU003826"/>
    </source>
</evidence>
<comment type="function">
    <text evidence="1 10">Condenses 4-methyl-5-(beta-hydroxyethyl)thiazole monophosphate (THZ-P) and 2-methyl-4-amino-5-hydroxymethyl pyrimidine pyrophosphate (HMP-PP) to form thiamine monophosphate (TMP).</text>
</comment>
<dbReference type="InterPro" id="IPR034291">
    <property type="entry name" value="TMP_synthase"/>
</dbReference>
<protein>
    <recommendedName>
        <fullName evidence="10">Thiamine-phosphate synthase</fullName>
        <shortName evidence="10">TP synthase</shortName>
        <shortName evidence="10">TPS</shortName>
        <ecNumber evidence="10">2.5.1.3</ecNumber>
    </recommendedName>
    <alternativeName>
        <fullName evidence="10">Thiamine-phosphate pyrophosphorylase</fullName>
        <shortName evidence="10">TMP pyrophosphorylase</shortName>
        <shortName evidence="10">TMP-PPase</shortName>
    </alternativeName>
</protein>
<name>A0A9D2UVK6_9ACTN</name>
<accession>A0A9D2UVK6</accession>
<evidence type="ECO:0000313" key="15">
    <source>
        <dbReference type="Proteomes" id="UP000786989"/>
    </source>
</evidence>
<dbReference type="GO" id="GO:0000287">
    <property type="term" value="F:magnesium ion binding"/>
    <property type="evidence" value="ECO:0007669"/>
    <property type="project" value="UniProtKB-UniRule"/>
</dbReference>
<evidence type="ECO:0000256" key="6">
    <source>
        <dbReference type="ARBA" id="ARBA00022977"/>
    </source>
</evidence>
<dbReference type="GO" id="GO:0009228">
    <property type="term" value="P:thiamine biosynthetic process"/>
    <property type="evidence" value="ECO:0007669"/>
    <property type="project" value="UniProtKB-KW"/>
</dbReference>
<dbReference type="InterPro" id="IPR036206">
    <property type="entry name" value="ThiamineP_synth_sf"/>
</dbReference>
<comment type="catalytic activity">
    <reaction evidence="8 10 11">
        <text>2-(2-carboxy-4-methylthiazol-5-yl)ethyl phosphate + 4-amino-2-methyl-5-(diphosphooxymethyl)pyrimidine + 2 H(+) = thiamine phosphate + CO2 + diphosphate</text>
        <dbReference type="Rhea" id="RHEA:47848"/>
        <dbReference type="ChEBI" id="CHEBI:15378"/>
        <dbReference type="ChEBI" id="CHEBI:16526"/>
        <dbReference type="ChEBI" id="CHEBI:33019"/>
        <dbReference type="ChEBI" id="CHEBI:37575"/>
        <dbReference type="ChEBI" id="CHEBI:57841"/>
        <dbReference type="ChEBI" id="CHEBI:62890"/>
        <dbReference type="EC" id="2.5.1.3"/>
    </reaction>
</comment>
<dbReference type="CDD" id="cd00564">
    <property type="entry name" value="TMP_TenI"/>
    <property type="match status" value="1"/>
</dbReference>
<dbReference type="Gene3D" id="3.20.20.70">
    <property type="entry name" value="Aldolase class I"/>
    <property type="match status" value="1"/>
</dbReference>
<evidence type="ECO:0000313" key="14">
    <source>
        <dbReference type="EMBL" id="HJF64914.1"/>
    </source>
</evidence>
<evidence type="ECO:0000259" key="13">
    <source>
        <dbReference type="Pfam" id="PF02581"/>
    </source>
</evidence>
<feature type="binding site" evidence="10">
    <location>
        <position position="97"/>
    </location>
    <ligand>
        <name>Mg(2+)</name>
        <dbReference type="ChEBI" id="CHEBI:18420"/>
    </ligand>
</feature>
<feature type="binding site" evidence="10">
    <location>
        <begin position="161"/>
        <end position="163"/>
    </location>
    <ligand>
        <name>2-[(2R,5Z)-2-carboxy-4-methylthiazol-5(2H)-ylidene]ethyl phosphate</name>
        <dbReference type="ChEBI" id="CHEBI:62899"/>
    </ligand>
</feature>
<dbReference type="AlphaFoldDB" id="A0A9D2UVK6"/>
<dbReference type="HAMAP" id="MF_00097">
    <property type="entry name" value="TMP_synthase"/>
    <property type="match status" value="1"/>
</dbReference>
<dbReference type="GO" id="GO:0005737">
    <property type="term" value="C:cytoplasm"/>
    <property type="evidence" value="ECO:0007669"/>
    <property type="project" value="TreeGrafter"/>
</dbReference>
<dbReference type="GO" id="GO:0004789">
    <property type="term" value="F:thiamine-phosphate diphosphorylase activity"/>
    <property type="evidence" value="ECO:0007669"/>
    <property type="project" value="UniProtKB-UniRule"/>
</dbReference>
<feature type="domain" description="Thiamine phosphate synthase/TenI" evidence="13">
    <location>
        <begin position="34"/>
        <end position="214"/>
    </location>
</feature>
<gene>
    <name evidence="10 14" type="primary">thiE</name>
    <name evidence="14" type="ORF">K8U77_02195</name>
</gene>
<feature type="binding site" evidence="10">
    <location>
        <position position="164"/>
    </location>
    <ligand>
        <name>4-amino-2-methyl-5-(diphosphooxymethyl)pyrimidine</name>
        <dbReference type="ChEBI" id="CHEBI:57841"/>
    </ligand>
</feature>
<evidence type="ECO:0000256" key="10">
    <source>
        <dbReference type="HAMAP-Rule" id="MF_00097"/>
    </source>
</evidence>
<feature type="binding site" evidence="10">
    <location>
        <begin position="211"/>
        <end position="212"/>
    </location>
    <ligand>
        <name>2-[(2R,5Z)-2-carboxy-4-methylthiazol-5(2H)-ylidene]ethyl phosphate</name>
        <dbReference type="ChEBI" id="CHEBI:62899"/>
    </ligand>
</feature>
<keyword evidence="4 10" id="KW-0479">Metal-binding</keyword>
<dbReference type="PANTHER" id="PTHR20857">
    <property type="entry name" value="THIAMINE-PHOSPHATE PYROPHOSPHORYLASE"/>
    <property type="match status" value="1"/>
</dbReference>
<feature type="binding site" evidence="10">
    <location>
        <position position="96"/>
    </location>
    <ligand>
        <name>4-amino-2-methyl-5-(diphosphooxymethyl)pyrimidine</name>
        <dbReference type="ChEBI" id="CHEBI:57841"/>
    </ligand>
</feature>
<comment type="caution">
    <text evidence="14">The sequence shown here is derived from an EMBL/GenBank/DDBJ whole genome shotgun (WGS) entry which is preliminary data.</text>
</comment>
<dbReference type="SUPFAM" id="SSF51391">
    <property type="entry name" value="Thiamin phosphate synthase"/>
    <property type="match status" value="1"/>
</dbReference>
<evidence type="ECO:0000256" key="2">
    <source>
        <dbReference type="ARBA" id="ARBA00005165"/>
    </source>
</evidence>
<evidence type="ECO:0000256" key="5">
    <source>
        <dbReference type="ARBA" id="ARBA00022842"/>
    </source>
</evidence>
<reference evidence="14" key="2">
    <citation type="submission" date="2021-09" db="EMBL/GenBank/DDBJ databases">
        <authorList>
            <person name="Gilroy R."/>
        </authorList>
    </citation>
    <scope>NUCLEOTIDE SEQUENCE</scope>
    <source>
        <strain evidence="14">ChiGjej6B6-11269</strain>
    </source>
</reference>
<dbReference type="NCBIfam" id="TIGR00693">
    <property type="entry name" value="thiE"/>
    <property type="match status" value="1"/>
</dbReference>
<comment type="cofactor">
    <cofactor evidence="10">
        <name>Mg(2+)</name>
        <dbReference type="ChEBI" id="CHEBI:18420"/>
    </cofactor>
    <text evidence="10">Binds 1 Mg(2+) ion per subunit.</text>
</comment>
<dbReference type="Proteomes" id="UP000786989">
    <property type="component" value="Unassembled WGS sequence"/>
</dbReference>
<comment type="catalytic activity">
    <reaction evidence="9 10 11">
        <text>2-[(2R,5Z)-2-carboxy-4-methylthiazol-5(2H)-ylidene]ethyl phosphate + 4-amino-2-methyl-5-(diphosphooxymethyl)pyrimidine + 2 H(+) = thiamine phosphate + CO2 + diphosphate</text>
        <dbReference type="Rhea" id="RHEA:47844"/>
        <dbReference type="ChEBI" id="CHEBI:15378"/>
        <dbReference type="ChEBI" id="CHEBI:16526"/>
        <dbReference type="ChEBI" id="CHEBI:33019"/>
        <dbReference type="ChEBI" id="CHEBI:37575"/>
        <dbReference type="ChEBI" id="CHEBI:57841"/>
        <dbReference type="ChEBI" id="CHEBI:62899"/>
        <dbReference type="EC" id="2.5.1.3"/>
    </reaction>
</comment>
<dbReference type="FunFam" id="3.20.20.70:FF:000096">
    <property type="entry name" value="Thiamine-phosphate synthase"/>
    <property type="match status" value="1"/>
</dbReference>
<dbReference type="GO" id="GO:0009229">
    <property type="term" value="P:thiamine diphosphate biosynthetic process"/>
    <property type="evidence" value="ECO:0007669"/>
    <property type="project" value="UniProtKB-UniRule"/>
</dbReference>
<evidence type="ECO:0000256" key="7">
    <source>
        <dbReference type="ARBA" id="ARBA00047334"/>
    </source>
</evidence>
<sequence>MSADERFGGTVSAPRELLSRGAWTPRAIRGDMRLYAVTDSAWLRGRTLAECVRQAIAGGATFVQLREKHASTDELVALADTIIPVCRAAGVPFVIDDDVEVALRSGADGVHVGQSDVACADARRALGLRAIVGVSAQTVEQARAAQAAGADYLGVGALIPTPTKPDAADVSREELAAICAAVDIPVVGIGGLNVDTVDVLDGTGAAGAAVVSALFAEPDVEAAARKLRERLDSLDLR</sequence>
<comment type="pathway">
    <text evidence="2 10 12">Cofactor biosynthesis; thiamine diphosphate biosynthesis; thiamine phosphate from 4-amino-2-methyl-5-diphosphomethylpyrimidine and 4-methyl-5-(2-phosphoethyl)-thiazole: step 1/1.</text>
</comment>
<feature type="binding site" evidence="10">
    <location>
        <begin position="64"/>
        <end position="68"/>
    </location>
    <ligand>
        <name>4-amino-2-methyl-5-(diphosphooxymethyl)pyrimidine</name>
        <dbReference type="ChEBI" id="CHEBI:57841"/>
    </ligand>
</feature>
<evidence type="ECO:0000256" key="8">
    <source>
        <dbReference type="ARBA" id="ARBA00047851"/>
    </source>
</evidence>
<feature type="binding site" evidence="10">
    <location>
        <position position="191"/>
    </location>
    <ligand>
        <name>2-[(2R,5Z)-2-carboxy-4-methylthiazol-5(2H)-ylidene]ethyl phosphate</name>
        <dbReference type="ChEBI" id="CHEBI:62899"/>
    </ligand>
</feature>
<reference evidence="14" key="1">
    <citation type="journal article" date="2021" name="PeerJ">
        <title>Extensive microbial diversity within the chicken gut microbiome revealed by metagenomics and culture.</title>
        <authorList>
            <person name="Gilroy R."/>
            <person name="Ravi A."/>
            <person name="Getino M."/>
            <person name="Pursley I."/>
            <person name="Horton D.L."/>
            <person name="Alikhan N.F."/>
            <person name="Baker D."/>
            <person name="Gharbi K."/>
            <person name="Hall N."/>
            <person name="Watson M."/>
            <person name="Adriaenssens E.M."/>
            <person name="Foster-Nyarko E."/>
            <person name="Jarju S."/>
            <person name="Secka A."/>
            <person name="Antonio M."/>
            <person name="Oren A."/>
            <person name="Chaudhuri R.R."/>
            <person name="La Ragione R."/>
            <person name="Hildebrand F."/>
            <person name="Pallen M.J."/>
        </authorList>
    </citation>
    <scope>NUCLEOTIDE SEQUENCE</scope>
    <source>
        <strain evidence="14">ChiGjej6B6-11269</strain>
    </source>
</reference>
<evidence type="ECO:0000256" key="9">
    <source>
        <dbReference type="ARBA" id="ARBA00047883"/>
    </source>
</evidence>
<feature type="binding site" evidence="10">
    <location>
        <position position="116"/>
    </location>
    <ligand>
        <name>Mg(2+)</name>
        <dbReference type="ChEBI" id="CHEBI:18420"/>
    </ligand>
</feature>